<reference evidence="4" key="2">
    <citation type="submission" date="2020-07" db="EMBL/GenBank/DDBJ databases">
        <authorList>
            <person name="Lood C."/>
            <person name="Girard L."/>
        </authorList>
    </citation>
    <scope>NUCLEOTIDE SEQUENCE</scope>
    <source>
        <strain evidence="4">SWRI12</strain>
    </source>
</reference>
<keyword evidence="2" id="KW-0067">ATP-binding</keyword>
<keyword evidence="1" id="KW-0547">Nucleotide-binding</keyword>
<feature type="domain" description="Zeta toxin" evidence="3">
    <location>
        <begin position="82"/>
        <end position="269"/>
    </location>
</feature>
<dbReference type="GO" id="GO:0005524">
    <property type="term" value="F:ATP binding"/>
    <property type="evidence" value="ECO:0007669"/>
    <property type="project" value="UniProtKB-KW"/>
</dbReference>
<dbReference type="SUPFAM" id="SSF52540">
    <property type="entry name" value="P-loop containing nucleoside triphosphate hydrolases"/>
    <property type="match status" value="1"/>
</dbReference>
<reference evidence="4 6" key="1">
    <citation type="journal article" date="2020" name="Microorganisms">
        <title>Reliable Identification of Environmental Pseudomonas Isolates Using the rpoD Gene.</title>
        <authorList>
            <consortium name="The Broad Institute Genome Sequencing Platform"/>
            <person name="Girard L."/>
            <person name="Lood C."/>
            <person name="Rokni-Zadeh H."/>
            <person name="van Noort V."/>
            <person name="Lavigne R."/>
            <person name="De Mot R."/>
        </authorList>
    </citation>
    <scope>NUCLEOTIDE SEQUENCE</scope>
    <source>
        <strain evidence="4 6">SWRI12</strain>
    </source>
</reference>
<evidence type="ECO:0000313" key="4">
    <source>
        <dbReference type="EMBL" id="MBC3388993.1"/>
    </source>
</evidence>
<dbReference type="InterPro" id="IPR010488">
    <property type="entry name" value="Zeta_toxin_domain"/>
</dbReference>
<keyword evidence="6" id="KW-1185">Reference proteome</keyword>
<evidence type="ECO:0000313" key="6">
    <source>
        <dbReference type="Proteomes" id="UP000636518"/>
    </source>
</evidence>
<dbReference type="Proteomes" id="UP000636518">
    <property type="component" value="Unassembled WGS sequence"/>
</dbReference>
<evidence type="ECO:0000259" key="3">
    <source>
        <dbReference type="Pfam" id="PF06414"/>
    </source>
</evidence>
<dbReference type="GO" id="GO:0016301">
    <property type="term" value="F:kinase activity"/>
    <property type="evidence" value="ECO:0007669"/>
    <property type="project" value="InterPro"/>
</dbReference>
<sequence>MGVFLGPVSAPATRSIAGGNLEQQVNNRLPGALVSTLNRSNSFHELRQVATPTDPRKLEPLNQEEKRLLLVEVTNQLAGNASPKEEPVVHIITGQMGAGKSTITNNISTELKGDCLIIDYDELKQYIPGYTEKSSKGYPGTVPGCKEAARYLEDGLRKYGFENRLNMVTQASIQGNGTEMLTLVKACKENGFRTSLTVLAVDKATSNVGILSRYESALKDINLGEPPSGGARRTPAEYHEDAYKSLTNPERYEELSSKLDEVKVCARNGDPHYQSTTAISPTEIVRAIEKGRQDKTQQNHAKLFENLSNAVSFNLNYSNPELRQ</sequence>
<comment type="caution">
    <text evidence="4">The sequence shown here is derived from an EMBL/GenBank/DDBJ whole genome shotgun (WGS) entry which is preliminary data.</text>
</comment>
<dbReference type="EMBL" id="JABWRB010000004">
    <property type="protein sequence ID" value="MBC3388993.1"/>
    <property type="molecule type" value="Genomic_DNA"/>
</dbReference>
<accession>A0A923FAW7</accession>
<name>A0A923FAW7_9PSED</name>
<dbReference type="EMBL" id="JABWRB020000001">
    <property type="protein sequence ID" value="MBV4494547.1"/>
    <property type="molecule type" value="Genomic_DNA"/>
</dbReference>
<evidence type="ECO:0000256" key="1">
    <source>
        <dbReference type="ARBA" id="ARBA00022741"/>
    </source>
</evidence>
<protein>
    <submittedName>
        <fullName evidence="4">Zeta toxin family protein</fullName>
    </submittedName>
</protein>
<dbReference type="RefSeq" id="WP_186705280.1">
    <property type="nucleotide sequence ID" value="NZ_JABWRB020000001.1"/>
</dbReference>
<reference evidence="5" key="3">
    <citation type="submission" date="2021-06" db="EMBL/GenBank/DDBJ databases">
        <title>Updating the genus Pseudomonas: Description of 43 new species and partition of the Pseudomonas putida group.</title>
        <authorList>
            <person name="Girard L."/>
            <person name="Lood C."/>
            <person name="Vandamme P."/>
            <person name="Rokni-Zadeh H."/>
            <person name="Van Noort V."/>
            <person name="Hofte M."/>
            <person name="Lavigne R."/>
            <person name="De Mot R."/>
        </authorList>
    </citation>
    <scope>NUCLEOTIDE SEQUENCE</scope>
    <source>
        <strain evidence="5">SWRI12</strain>
    </source>
</reference>
<dbReference type="Gene3D" id="3.40.50.300">
    <property type="entry name" value="P-loop containing nucleotide triphosphate hydrolases"/>
    <property type="match status" value="1"/>
</dbReference>
<dbReference type="Pfam" id="PF06414">
    <property type="entry name" value="Zeta_toxin"/>
    <property type="match status" value="1"/>
</dbReference>
<evidence type="ECO:0000313" key="5">
    <source>
        <dbReference type="EMBL" id="MBV4494547.1"/>
    </source>
</evidence>
<evidence type="ECO:0000256" key="2">
    <source>
        <dbReference type="ARBA" id="ARBA00022840"/>
    </source>
</evidence>
<dbReference type="InterPro" id="IPR027417">
    <property type="entry name" value="P-loop_NTPase"/>
</dbReference>
<organism evidence="4">
    <name type="scientific">Pseudomonas zanjanensis</name>
    <dbReference type="NCBI Taxonomy" id="2745496"/>
    <lineage>
        <taxon>Bacteria</taxon>
        <taxon>Pseudomonadati</taxon>
        <taxon>Pseudomonadota</taxon>
        <taxon>Gammaproteobacteria</taxon>
        <taxon>Pseudomonadales</taxon>
        <taxon>Pseudomonadaceae</taxon>
        <taxon>Pseudomonas</taxon>
    </lineage>
</organism>
<dbReference type="AlphaFoldDB" id="A0A923FAW7"/>
<gene>
    <name evidence="5" type="ORF">HU715_004175</name>
    <name evidence="4" type="ORF">HU715_04950</name>
</gene>
<proteinExistence type="predicted"/>